<proteinExistence type="predicted"/>
<keyword evidence="3" id="KW-1185">Reference proteome</keyword>
<feature type="transmembrane region" description="Helical" evidence="1">
    <location>
        <begin position="73"/>
        <end position="98"/>
    </location>
</feature>
<dbReference type="EMBL" id="AP025226">
    <property type="protein sequence ID" value="BDC00047.1"/>
    <property type="molecule type" value="Genomic_DNA"/>
</dbReference>
<keyword evidence="1" id="KW-0472">Membrane</keyword>
<name>A0AAQ4CW65_9CREN</name>
<protein>
    <submittedName>
        <fullName evidence="2">Uncharacterized protein</fullName>
    </submittedName>
</protein>
<accession>A0AAQ4CW65</accession>
<feature type="transmembrane region" description="Helical" evidence="1">
    <location>
        <begin position="110"/>
        <end position="129"/>
    </location>
</feature>
<sequence length="319" mass="36881">MKKEIIVEIEPWGVNIPYIILALVYWAIGSASIILDLPYHPYFMMIGAYSLYFGMIQRLFFPAKKYISLHIISLILLAIPIYYSQILASITLISVEIWALRDMKTYGSKFPINALVLSSPFASLVAWVFYPNYWTLVIPLLLYIMGVNIGVFSATLRTKPVFGFYQIPLFIVILLLYFFPFVFSFIGIVYFLLIFRKTISIRNISAFTTLLSIIIVPLLSLYLGDYIHAFTLGVMSPLFFSCITYSTSRYNYDKVVILSVLSPLAYILRYVYFPISGLPWIISLIYFIYLIKDNFYIKSIKLGLSMRFIKAQMNSERKS</sequence>
<keyword evidence="1" id="KW-0812">Transmembrane</keyword>
<dbReference type="KEGG" id="scas:SACC_30630"/>
<evidence type="ECO:0000256" key="1">
    <source>
        <dbReference type="SAM" id="Phobius"/>
    </source>
</evidence>
<evidence type="ECO:0000313" key="3">
    <source>
        <dbReference type="Proteomes" id="UP001319921"/>
    </source>
</evidence>
<dbReference type="AlphaFoldDB" id="A0AAQ4CW65"/>
<evidence type="ECO:0000313" key="2">
    <source>
        <dbReference type="EMBL" id="BDC00047.1"/>
    </source>
</evidence>
<feature type="transmembrane region" description="Helical" evidence="1">
    <location>
        <begin position="229"/>
        <end position="248"/>
    </location>
</feature>
<feature type="transmembrane region" description="Helical" evidence="1">
    <location>
        <begin position="204"/>
        <end position="223"/>
    </location>
</feature>
<feature type="transmembrane region" description="Helical" evidence="1">
    <location>
        <begin position="12"/>
        <end position="35"/>
    </location>
</feature>
<feature type="transmembrane region" description="Helical" evidence="1">
    <location>
        <begin position="136"/>
        <end position="155"/>
    </location>
</feature>
<dbReference type="Proteomes" id="UP001319921">
    <property type="component" value="Chromosome"/>
</dbReference>
<feature type="transmembrane region" description="Helical" evidence="1">
    <location>
        <begin position="278"/>
        <end position="297"/>
    </location>
</feature>
<gene>
    <name evidence="2" type="ORF">SACC_30630</name>
</gene>
<keyword evidence="1" id="KW-1133">Transmembrane helix</keyword>
<dbReference type="GeneID" id="68867786"/>
<organism evidence="2 3">
    <name type="scientific">Saccharolobus caldissimus</name>
    <dbReference type="NCBI Taxonomy" id="1702097"/>
    <lineage>
        <taxon>Archaea</taxon>
        <taxon>Thermoproteota</taxon>
        <taxon>Thermoprotei</taxon>
        <taxon>Sulfolobales</taxon>
        <taxon>Sulfolobaceae</taxon>
        <taxon>Saccharolobus</taxon>
    </lineage>
</organism>
<dbReference type="RefSeq" id="WP_229570708.1">
    <property type="nucleotide sequence ID" value="NZ_AP025226.1"/>
</dbReference>
<feature type="transmembrane region" description="Helical" evidence="1">
    <location>
        <begin position="41"/>
        <end position="61"/>
    </location>
</feature>
<feature type="transmembrane region" description="Helical" evidence="1">
    <location>
        <begin position="167"/>
        <end position="192"/>
    </location>
</feature>
<reference evidence="2 3" key="1">
    <citation type="journal article" date="2022" name="Microbiol. Resour. Announc.">
        <title>Complete Genome Sequence of the Hyperthermophilic and Acidophilic Archaeon Saccharolobus caldissimus Strain HS-3T.</title>
        <authorList>
            <person name="Sakai H.D."/>
            <person name="Kurosawa N."/>
        </authorList>
    </citation>
    <scope>NUCLEOTIDE SEQUENCE [LARGE SCALE GENOMIC DNA]</scope>
    <source>
        <strain evidence="2 3">JCM32116</strain>
    </source>
</reference>